<evidence type="ECO:0000259" key="6">
    <source>
        <dbReference type="Pfam" id="PF01494"/>
    </source>
</evidence>
<dbReference type="SUPFAM" id="SSF51905">
    <property type="entry name" value="FAD/NAD(P)-binding domain"/>
    <property type="match status" value="1"/>
</dbReference>
<dbReference type="GO" id="GO:0071949">
    <property type="term" value="F:FAD binding"/>
    <property type="evidence" value="ECO:0007669"/>
    <property type="project" value="InterPro"/>
</dbReference>
<gene>
    <name evidence="7" type="ORF">BDV98DRAFT_651195</name>
</gene>
<accession>A0A5C3QAF3</accession>
<sequence>MKTADHSIHVAIIGAGIAGLACANALSRVNHKVTVFEAEADSQTQSTGGLRLAPNATKILYHWGLAEQIKRVSFKSQAVTLNLYESGDLLGHHVWNEEIIKETRGEYRCIGYNSLQKVLADAALAAGASIRPKCRVVDIDAEGKTLTLESGEVFFADMIIGADGLAGVTSHLVVQERETQDPLGLSVYNAYVPKATMLQHEDLAALFNDARGSVTTWFGDSISAIGFRYGGPESSEGYTIQLFAPGDSQGTWQDAPKPESLDRMIASMANANPSLQKLMRLSTTPHHVPASGSSLLDETEWVHDSGNVAVIGDAAHPLPVLVHPASMAIEDGAVLARLFLHLKNQEQIPSFLYAFQELRQARVKSIRDQEAGNLTFMMLPAGEMASYRDADLRAKQAAGRNVLDPVSDAGDDDVSASLWQEIKEQFGYDAEDEADNWWVNWGLLRERAKGNDHFSHNLQVQVAMVEAC</sequence>
<dbReference type="OrthoDB" id="420606at2759"/>
<dbReference type="Pfam" id="PF01494">
    <property type="entry name" value="FAD_binding_3"/>
    <property type="match status" value="1"/>
</dbReference>
<keyword evidence="4" id="KW-0560">Oxidoreductase</keyword>
<evidence type="ECO:0000313" key="7">
    <source>
        <dbReference type="EMBL" id="TFK98167.1"/>
    </source>
</evidence>
<dbReference type="EMBL" id="ML178841">
    <property type="protein sequence ID" value="TFK98167.1"/>
    <property type="molecule type" value="Genomic_DNA"/>
</dbReference>
<keyword evidence="3" id="KW-0274">FAD</keyword>
<evidence type="ECO:0000256" key="4">
    <source>
        <dbReference type="ARBA" id="ARBA00023002"/>
    </source>
</evidence>
<comment type="similarity">
    <text evidence="1">Belongs to the paxM FAD-dependent monooxygenase family.</text>
</comment>
<dbReference type="InterPro" id="IPR036188">
    <property type="entry name" value="FAD/NAD-bd_sf"/>
</dbReference>
<dbReference type="STRING" id="1884261.A0A5C3QAF3"/>
<dbReference type="InterPro" id="IPR050493">
    <property type="entry name" value="FAD-dep_Monooxygenase_BioMet"/>
</dbReference>
<evidence type="ECO:0000256" key="5">
    <source>
        <dbReference type="ARBA" id="ARBA00023033"/>
    </source>
</evidence>
<dbReference type="PROSITE" id="PS51257">
    <property type="entry name" value="PROKAR_LIPOPROTEIN"/>
    <property type="match status" value="1"/>
</dbReference>
<dbReference type="GO" id="GO:0004497">
    <property type="term" value="F:monooxygenase activity"/>
    <property type="evidence" value="ECO:0007669"/>
    <property type="project" value="UniProtKB-KW"/>
</dbReference>
<dbReference type="PANTHER" id="PTHR13789">
    <property type="entry name" value="MONOOXYGENASE"/>
    <property type="match status" value="1"/>
</dbReference>
<protein>
    <recommendedName>
        <fullName evidence="6">FAD-binding domain-containing protein</fullName>
    </recommendedName>
</protein>
<evidence type="ECO:0000256" key="1">
    <source>
        <dbReference type="ARBA" id="ARBA00007992"/>
    </source>
</evidence>
<dbReference type="AlphaFoldDB" id="A0A5C3QAF3"/>
<keyword evidence="5" id="KW-0503">Monooxygenase</keyword>
<keyword evidence="2" id="KW-0285">Flavoprotein</keyword>
<dbReference type="Gene3D" id="3.50.50.60">
    <property type="entry name" value="FAD/NAD(P)-binding domain"/>
    <property type="match status" value="1"/>
</dbReference>
<dbReference type="Proteomes" id="UP000305067">
    <property type="component" value="Unassembled WGS sequence"/>
</dbReference>
<feature type="domain" description="FAD-binding" evidence="6">
    <location>
        <begin position="9"/>
        <end position="367"/>
    </location>
</feature>
<keyword evidence="8" id="KW-1185">Reference proteome</keyword>
<reference evidence="7 8" key="1">
    <citation type="journal article" date="2019" name="Nat. Ecol. Evol.">
        <title>Megaphylogeny resolves global patterns of mushroom evolution.</title>
        <authorList>
            <person name="Varga T."/>
            <person name="Krizsan K."/>
            <person name="Foldi C."/>
            <person name="Dima B."/>
            <person name="Sanchez-Garcia M."/>
            <person name="Sanchez-Ramirez S."/>
            <person name="Szollosi G.J."/>
            <person name="Szarkandi J.G."/>
            <person name="Papp V."/>
            <person name="Albert L."/>
            <person name="Andreopoulos W."/>
            <person name="Angelini C."/>
            <person name="Antonin V."/>
            <person name="Barry K.W."/>
            <person name="Bougher N.L."/>
            <person name="Buchanan P."/>
            <person name="Buyck B."/>
            <person name="Bense V."/>
            <person name="Catcheside P."/>
            <person name="Chovatia M."/>
            <person name="Cooper J."/>
            <person name="Damon W."/>
            <person name="Desjardin D."/>
            <person name="Finy P."/>
            <person name="Geml J."/>
            <person name="Haridas S."/>
            <person name="Hughes K."/>
            <person name="Justo A."/>
            <person name="Karasinski D."/>
            <person name="Kautmanova I."/>
            <person name="Kiss B."/>
            <person name="Kocsube S."/>
            <person name="Kotiranta H."/>
            <person name="LaButti K.M."/>
            <person name="Lechner B.E."/>
            <person name="Liimatainen K."/>
            <person name="Lipzen A."/>
            <person name="Lukacs Z."/>
            <person name="Mihaltcheva S."/>
            <person name="Morgado L.N."/>
            <person name="Niskanen T."/>
            <person name="Noordeloos M.E."/>
            <person name="Ohm R.A."/>
            <person name="Ortiz-Santana B."/>
            <person name="Ovrebo C."/>
            <person name="Racz N."/>
            <person name="Riley R."/>
            <person name="Savchenko A."/>
            <person name="Shiryaev A."/>
            <person name="Soop K."/>
            <person name="Spirin V."/>
            <person name="Szebenyi C."/>
            <person name="Tomsovsky M."/>
            <person name="Tulloss R.E."/>
            <person name="Uehling J."/>
            <person name="Grigoriev I.V."/>
            <person name="Vagvolgyi C."/>
            <person name="Papp T."/>
            <person name="Martin F.M."/>
            <person name="Miettinen O."/>
            <person name="Hibbett D.S."/>
            <person name="Nagy L.G."/>
        </authorList>
    </citation>
    <scope>NUCLEOTIDE SEQUENCE [LARGE SCALE GENOMIC DNA]</scope>
    <source>
        <strain evidence="7 8">CBS 309.79</strain>
    </source>
</reference>
<evidence type="ECO:0000256" key="2">
    <source>
        <dbReference type="ARBA" id="ARBA00022630"/>
    </source>
</evidence>
<dbReference type="PRINTS" id="PR00420">
    <property type="entry name" value="RNGMNOXGNASE"/>
</dbReference>
<dbReference type="PANTHER" id="PTHR13789:SF147">
    <property type="entry name" value="PUTATIVE (AFU_ORTHOLOGUE AFUA_2G01950)-RELATED"/>
    <property type="match status" value="1"/>
</dbReference>
<evidence type="ECO:0000313" key="8">
    <source>
        <dbReference type="Proteomes" id="UP000305067"/>
    </source>
</evidence>
<organism evidence="7 8">
    <name type="scientific">Pterulicium gracile</name>
    <dbReference type="NCBI Taxonomy" id="1884261"/>
    <lineage>
        <taxon>Eukaryota</taxon>
        <taxon>Fungi</taxon>
        <taxon>Dikarya</taxon>
        <taxon>Basidiomycota</taxon>
        <taxon>Agaricomycotina</taxon>
        <taxon>Agaricomycetes</taxon>
        <taxon>Agaricomycetidae</taxon>
        <taxon>Agaricales</taxon>
        <taxon>Pleurotineae</taxon>
        <taxon>Pterulaceae</taxon>
        <taxon>Pterulicium</taxon>
    </lineage>
</organism>
<name>A0A5C3QAF3_9AGAR</name>
<dbReference type="InterPro" id="IPR002938">
    <property type="entry name" value="FAD-bd"/>
</dbReference>
<evidence type="ECO:0000256" key="3">
    <source>
        <dbReference type="ARBA" id="ARBA00022827"/>
    </source>
</evidence>
<proteinExistence type="inferred from homology"/>